<dbReference type="InterPro" id="IPR016024">
    <property type="entry name" value="ARM-type_fold"/>
</dbReference>
<dbReference type="SUPFAM" id="SSF48371">
    <property type="entry name" value="ARM repeat"/>
    <property type="match status" value="1"/>
</dbReference>
<protein>
    <submittedName>
        <fullName evidence="1">Uncharacterized protein</fullName>
    </submittedName>
</protein>
<dbReference type="RefSeq" id="WP_263280305.1">
    <property type="nucleotide sequence ID" value="NZ_CP106796.1"/>
</dbReference>
<organism evidence="1 2">
    <name type="scientific">Streptomyces albidocamelliae</name>
    <dbReference type="NCBI Taxonomy" id="2981135"/>
    <lineage>
        <taxon>Bacteria</taxon>
        <taxon>Bacillati</taxon>
        <taxon>Actinomycetota</taxon>
        <taxon>Actinomycetes</taxon>
        <taxon>Kitasatosporales</taxon>
        <taxon>Streptomycetaceae</taxon>
        <taxon>Streptomyces</taxon>
    </lineage>
</organism>
<reference evidence="1" key="1">
    <citation type="submission" date="2022-10" db="EMBL/GenBank/DDBJ databases">
        <authorList>
            <person name="Mo P."/>
        </authorList>
    </citation>
    <scope>NUCLEOTIDE SEQUENCE</scope>
    <source>
        <strain evidence="1">HUAS 14-6</strain>
        <plasmid evidence="1">punmamed2</plasmid>
    </source>
</reference>
<sequence>MAARRGWPGVRWTQVLVASVQTGHRLGAVENRAADVEVLARLARDPVPRVRFAYAALVGDFGRRVPEGVLEVLAGDGQARIRRAVTRWDVPPAVRERLAGDDDAAVRAAAVTEQLWASAAPAVREGLLADPAPEVRDALAVLFAGERERG</sequence>
<keyword evidence="2" id="KW-1185">Reference proteome</keyword>
<dbReference type="Proteomes" id="UP001060733">
    <property type="component" value="Plasmid punmamed2"/>
</dbReference>
<accession>A0ABY6F1H3</accession>
<evidence type="ECO:0000313" key="2">
    <source>
        <dbReference type="Proteomes" id="UP001060733"/>
    </source>
</evidence>
<dbReference type="EMBL" id="CP106796">
    <property type="protein sequence ID" value="UXY40467.1"/>
    <property type="molecule type" value="Genomic_DNA"/>
</dbReference>
<dbReference type="Gene3D" id="1.25.10.10">
    <property type="entry name" value="Leucine-rich Repeat Variant"/>
    <property type="match status" value="1"/>
</dbReference>
<evidence type="ECO:0000313" key="1">
    <source>
        <dbReference type="EMBL" id="UXY40467.1"/>
    </source>
</evidence>
<proteinExistence type="predicted"/>
<dbReference type="InterPro" id="IPR011989">
    <property type="entry name" value="ARM-like"/>
</dbReference>
<keyword evidence="1" id="KW-0614">Plasmid</keyword>
<gene>
    <name evidence="1" type="ORF">N8I86_38555</name>
</gene>
<geneLocation type="plasmid" evidence="1 2">
    <name>punmamed2</name>
</geneLocation>
<name>A0ABY6F1H3_9ACTN</name>